<feature type="transmembrane region" description="Helical" evidence="6">
    <location>
        <begin position="255"/>
        <end position="275"/>
    </location>
</feature>
<dbReference type="InterPro" id="IPR003838">
    <property type="entry name" value="ABC3_permease_C"/>
</dbReference>
<keyword evidence="3 6" id="KW-0812">Transmembrane</keyword>
<evidence type="ECO:0000259" key="7">
    <source>
        <dbReference type="Pfam" id="PF02687"/>
    </source>
</evidence>
<proteinExistence type="predicted"/>
<evidence type="ECO:0000256" key="2">
    <source>
        <dbReference type="ARBA" id="ARBA00022475"/>
    </source>
</evidence>
<feature type="transmembrane region" description="Helical" evidence="6">
    <location>
        <begin position="287"/>
        <end position="307"/>
    </location>
</feature>
<evidence type="ECO:0000256" key="4">
    <source>
        <dbReference type="ARBA" id="ARBA00022989"/>
    </source>
</evidence>
<reference evidence="8 9" key="1">
    <citation type="submission" date="2023-10" db="EMBL/GenBank/DDBJ databases">
        <title>Virgibacillus soli CC-YMP-6 genome.</title>
        <authorList>
            <person name="Miliotis G."/>
            <person name="Sengupta P."/>
            <person name="Hameed A."/>
            <person name="Chuvochina M."/>
            <person name="Mcdonagh F."/>
            <person name="Simpson A.C."/>
            <person name="Singh N.K."/>
            <person name="Rekha P.D."/>
            <person name="Raman K."/>
            <person name="Hugenholtz P."/>
            <person name="Venkateswaran K."/>
        </authorList>
    </citation>
    <scope>NUCLEOTIDE SEQUENCE [LARGE SCALE GENOMIC DNA]</scope>
    <source>
        <strain evidence="8 9">CC-YMP-6</strain>
    </source>
</reference>
<keyword evidence="5 6" id="KW-0472">Membrane</keyword>
<sequence>MKRLIFFLLTATFVIISFLSIKQFEYIQFQNFNYDAVSDEWNVMVEDGDPNKSKHENFELLIHAAMETSVNLQRISYERDIKNNKDKIVYYVAFSNANQYFEKIKLKSGEFLDNNSTANDFLSTVQTDDTNQVGKLEIFHSFEPIEIRPMIAAAKTKDIKGNYTLNGQDNAKKFMDKAIESGLIVQISKEHGESAITEYPYQNMISKTIIILCLFLSLAILYDVMNNYKEIAVRYMFGYSFIQIGFYLFRKYIRIFLMAFIFSFLGLLLYLYFYNQYQQILLFLDHWFGNLIPTIYIFLFIFAITWLSAKSIDIPQMIKNKKPMKLLFYLNIIVRFIIAIFLILGLLQGIGNFIGLKGTFDKQDKWSTLKDYAYLGVKGTLGQEKFLNLQHDKEMKKQVQLMYKDLESMGSIYINPSNYYLNDSSDIQLDPNPWGMEVEKLKLIKTM</sequence>
<protein>
    <recommendedName>
        <fullName evidence="7">ABC3 transporter permease C-terminal domain-containing protein</fullName>
    </recommendedName>
</protein>
<dbReference type="Pfam" id="PF02687">
    <property type="entry name" value="FtsX"/>
    <property type="match status" value="1"/>
</dbReference>
<feature type="domain" description="ABC3 transporter permease C-terminal" evidence="7">
    <location>
        <begin position="208"/>
        <end position="308"/>
    </location>
</feature>
<evidence type="ECO:0000313" key="9">
    <source>
        <dbReference type="Proteomes" id="UP001275315"/>
    </source>
</evidence>
<gene>
    <name evidence="8" type="ORF">RWD45_01140</name>
</gene>
<feature type="transmembrane region" description="Helical" evidence="6">
    <location>
        <begin position="327"/>
        <end position="347"/>
    </location>
</feature>
<keyword evidence="4 6" id="KW-1133">Transmembrane helix</keyword>
<dbReference type="EMBL" id="JAWDIQ010000001">
    <property type="protein sequence ID" value="MDY0407492.1"/>
    <property type="molecule type" value="Genomic_DNA"/>
</dbReference>
<evidence type="ECO:0000256" key="1">
    <source>
        <dbReference type="ARBA" id="ARBA00004651"/>
    </source>
</evidence>
<keyword evidence="2" id="KW-1003">Cell membrane</keyword>
<feature type="transmembrane region" description="Helical" evidence="6">
    <location>
        <begin position="231"/>
        <end position="249"/>
    </location>
</feature>
<accession>A0ABU5CM97</accession>
<comment type="caution">
    <text evidence="8">The sequence shown here is derived from an EMBL/GenBank/DDBJ whole genome shotgun (WGS) entry which is preliminary data.</text>
</comment>
<evidence type="ECO:0000256" key="5">
    <source>
        <dbReference type="ARBA" id="ARBA00023136"/>
    </source>
</evidence>
<keyword evidence="9" id="KW-1185">Reference proteome</keyword>
<evidence type="ECO:0000313" key="8">
    <source>
        <dbReference type="EMBL" id="MDY0407492.1"/>
    </source>
</evidence>
<feature type="transmembrane region" description="Helical" evidence="6">
    <location>
        <begin position="204"/>
        <end position="224"/>
    </location>
</feature>
<dbReference type="RefSeq" id="WP_320378306.1">
    <property type="nucleotide sequence ID" value="NZ_JAWDIQ010000001.1"/>
</dbReference>
<name>A0ABU5CM97_9BACI</name>
<comment type="subcellular location">
    <subcellularLocation>
        <location evidence="1">Cell membrane</location>
        <topology evidence="1">Multi-pass membrane protein</topology>
    </subcellularLocation>
</comment>
<evidence type="ECO:0000256" key="3">
    <source>
        <dbReference type="ARBA" id="ARBA00022692"/>
    </source>
</evidence>
<evidence type="ECO:0000256" key="6">
    <source>
        <dbReference type="SAM" id="Phobius"/>
    </source>
</evidence>
<organism evidence="8 9">
    <name type="scientific">Paracerasibacillus soli</name>
    <dbReference type="NCBI Taxonomy" id="480284"/>
    <lineage>
        <taxon>Bacteria</taxon>
        <taxon>Bacillati</taxon>
        <taxon>Bacillota</taxon>
        <taxon>Bacilli</taxon>
        <taxon>Bacillales</taxon>
        <taxon>Bacillaceae</taxon>
        <taxon>Paracerasibacillus</taxon>
    </lineage>
</organism>
<dbReference type="Proteomes" id="UP001275315">
    <property type="component" value="Unassembled WGS sequence"/>
</dbReference>